<dbReference type="STRING" id="763665.A0A2G5BG17"/>
<sequence length="404" mass="44061">MMFRAVFTLSIACIWVIFAAGSPISQQSHSDTEISTRNAVTNSKSSNAVVFGYTYETVVDVNSLSLDSLTHLVLAFFQVDSSGTVSTTSNSVQELVNAAHKKNVKVLASIGGDGDGSKSLAAALSTSTTRSKLASSLVDLVKRYGMDGVDYDLEFPENMQQLDDLYAGLKTTCAALDNGIGKQKRTLTMTLYSAKGQFGPNLQKTNAKRFSDLVDYGLLMSYDYFGAYSETSAPNSPFNDVPGYAGLSFTSSISAWLRSGWDSKKLVAGLPYYGRSAVVRSATNTKSQFMDTTKSTPLQGPVSNITGAWTWSDLRDSKSGALSSLTAPQKGWQRFWDTTTQTPWLLHAASCTYIGYDDPESLTIKTNYIIKRDLAGAMVWMVHYDYNGELNSVLRQYAEACRRA</sequence>
<dbReference type="PANTHER" id="PTHR11177:SF317">
    <property type="entry name" value="CHITINASE 12-RELATED"/>
    <property type="match status" value="1"/>
</dbReference>
<dbReference type="InterPro" id="IPR050314">
    <property type="entry name" value="Glycosyl_Hydrlase_18"/>
</dbReference>
<dbReference type="GO" id="GO:0006032">
    <property type="term" value="P:chitin catabolic process"/>
    <property type="evidence" value="ECO:0007669"/>
    <property type="project" value="TreeGrafter"/>
</dbReference>
<dbReference type="GO" id="GO:0005975">
    <property type="term" value="P:carbohydrate metabolic process"/>
    <property type="evidence" value="ECO:0007669"/>
    <property type="project" value="InterPro"/>
</dbReference>
<gene>
    <name evidence="3" type="ORF">COEREDRAFT_85828</name>
</gene>
<keyword evidence="3" id="KW-0378">Hydrolase</keyword>
<dbReference type="InterPro" id="IPR011583">
    <property type="entry name" value="Chitinase_II/V-like_cat"/>
</dbReference>
<dbReference type="SUPFAM" id="SSF51445">
    <property type="entry name" value="(Trans)glycosidases"/>
    <property type="match status" value="1"/>
</dbReference>
<dbReference type="GO" id="GO:0005576">
    <property type="term" value="C:extracellular region"/>
    <property type="evidence" value="ECO:0007669"/>
    <property type="project" value="TreeGrafter"/>
</dbReference>
<evidence type="ECO:0000259" key="2">
    <source>
        <dbReference type="PROSITE" id="PS51910"/>
    </source>
</evidence>
<organism evidence="3 4">
    <name type="scientific">Coemansia reversa (strain ATCC 12441 / NRRL 1564)</name>
    <dbReference type="NCBI Taxonomy" id="763665"/>
    <lineage>
        <taxon>Eukaryota</taxon>
        <taxon>Fungi</taxon>
        <taxon>Fungi incertae sedis</taxon>
        <taxon>Zoopagomycota</taxon>
        <taxon>Kickxellomycotina</taxon>
        <taxon>Kickxellomycetes</taxon>
        <taxon>Kickxellales</taxon>
        <taxon>Kickxellaceae</taxon>
        <taxon>Coemansia</taxon>
    </lineage>
</organism>
<feature type="chain" id="PRO_5013545543" evidence="1">
    <location>
        <begin position="22"/>
        <end position="404"/>
    </location>
</feature>
<keyword evidence="1" id="KW-0732">Signal</keyword>
<dbReference type="SMART" id="SM00636">
    <property type="entry name" value="Glyco_18"/>
    <property type="match status" value="1"/>
</dbReference>
<dbReference type="AlphaFoldDB" id="A0A2G5BG17"/>
<dbReference type="Pfam" id="PF00704">
    <property type="entry name" value="Glyco_hydro_18"/>
    <property type="match status" value="1"/>
</dbReference>
<evidence type="ECO:0000256" key="1">
    <source>
        <dbReference type="SAM" id="SignalP"/>
    </source>
</evidence>
<dbReference type="GO" id="GO:0004568">
    <property type="term" value="F:chitinase activity"/>
    <property type="evidence" value="ECO:0007669"/>
    <property type="project" value="TreeGrafter"/>
</dbReference>
<dbReference type="InterPro" id="IPR029070">
    <property type="entry name" value="Chitinase_insertion_sf"/>
</dbReference>
<reference evidence="3 4" key="1">
    <citation type="journal article" date="2015" name="Genome Biol. Evol.">
        <title>Phylogenomic analyses indicate that early fungi evolved digesting cell walls of algal ancestors of land plants.</title>
        <authorList>
            <person name="Chang Y."/>
            <person name="Wang S."/>
            <person name="Sekimoto S."/>
            <person name="Aerts A.L."/>
            <person name="Choi C."/>
            <person name="Clum A."/>
            <person name="LaButti K.M."/>
            <person name="Lindquist E.A."/>
            <person name="Yee Ngan C."/>
            <person name="Ohm R.A."/>
            <person name="Salamov A.A."/>
            <person name="Grigoriev I.V."/>
            <person name="Spatafora J.W."/>
            <person name="Berbee M.L."/>
        </authorList>
    </citation>
    <scope>NUCLEOTIDE SEQUENCE [LARGE SCALE GENOMIC DNA]</scope>
    <source>
        <strain evidence="3 4">NRRL 1564</strain>
    </source>
</reference>
<accession>A0A2G5BG17</accession>
<dbReference type="Gene3D" id="3.10.50.10">
    <property type="match status" value="1"/>
</dbReference>
<evidence type="ECO:0000313" key="3">
    <source>
        <dbReference type="EMBL" id="PIA17964.1"/>
    </source>
</evidence>
<dbReference type="EMBL" id="KZ303492">
    <property type="protein sequence ID" value="PIA17964.1"/>
    <property type="molecule type" value="Genomic_DNA"/>
</dbReference>
<evidence type="ECO:0000313" key="4">
    <source>
        <dbReference type="Proteomes" id="UP000242474"/>
    </source>
</evidence>
<name>A0A2G5BG17_COERN</name>
<feature type="domain" description="GH18" evidence="2">
    <location>
        <begin position="48"/>
        <end position="397"/>
    </location>
</feature>
<dbReference type="GO" id="GO:0008061">
    <property type="term" value="F:chitin binding"/>
    <property type="evidence" value="ECO:0007669"/>
    <property type="project" value="InterPro"/>
</dbReference>
<dbReference type="Gene3D" id="3.20.20.80">
    <property type="entry name" value="Glycosidases"/>
    <property type="match status" value="1"/>
</dbReference>
<dbReference type="PROSITE" id="PS51910">
    <property type="entry name" value="GH18_2"/>
    <property type="match status" value="1"/>
</dbReference>
<keyword evidence="4" id="KW-1185">Reference proteome</keyword>
<dbReference type="PANTHER" id="PTHR11177">
    <property type="entry name" value="CHITINASE"/>
    <property type="match status" value="1"/>
</dbReference>
<dbReference type="InterPro" id="IPR017853">
    <property type="entry name" value="GH"/>
</dbReference>
<protein>
    <submittedName>
        <fullName evidence="3">Glycoside hydrolase</fullName>
    </submittedName>
</protein>
<dbReference type="OrthoDB" id="76388at2759"/>
<dbReference type="InterPro" id="IPR001223">
    <property type="entry name" value="Glyco_hydro18_cat"/>
</dbReference>
<dbReference type="Proteomes" id="UP000242474">
    <property type="component" value="Unassembled WGS sequence"/>
</dbReference>
<proteinExistence type="predicted"/>
<feature type="signal peptide" evidence="1">
    <location>
        <begin position="1"/>
        <end position="21"/>
    </location>
</feature>